<dbReference type="SUPFAM" id="SSF51735">
    <property type="entry name" value="NAD(P)-binding Rossmann-fold domains"/>
    <property type="match status" value="1"/>
</dbReference>
<evidence type="ECO:0000313" key="5">
    <source>
        <dbReference type="Proteomes" id="UP000199371"/>
    </source>
</evidence>
<dbReference type="RefSeq" id="WP_177172193.1">
    <property type="nucleotide sequence ID" value="NZ_FNXF01000005.1"/>
</dbReference>
<dbReference type="InterPro" id="IPR036291">
    <property type="entry name" value="NAD(P)-bd_dom_sf"/>
</dbReference>
<dbReference type="GO" id="GO:0016491">
    <property type="term" value="F:oxidoreductase activity"/>
    <property type="evidence" value="ECO:0007669"/>
    <property type="project" value="UniProtKB-KW"/>
</dbReference>
<dbReference type="InterPro" id="IPR002347">
    <property type="entry name" value="SDR_fam"/>
</dbReference>
<sequence length="235" mass="24993">MAQHILITGASSGIGRALAIKLAAAGYRLSLCGRSSDKLAQTQALLAQDAPVFARAFCLNGPDADRQVTAFCAAAEAENGAVDMLINCAGANTARHSAAEPHWQALQQMMQLNFYAPVSFIAQLVPQMRLRGSGVVLNVLSTVCLFANANLASYSASKTALDSYSKVLRKELHNSGVKVLSLYPGGVNTMFRANANPDYLSADEVADAAISMLLTAPKVHLHELVVRPQSEQNFC</sequence>
<dbReference type="Proteomes" id="UP000199371">
    <property type="component" value="Unassembled WGS sequence"/>
</dbReference>
<keyword evidence="2" id="KW-0560">Oxidoreductase</keyword>
<keyword evidence="5" id="KW-1185">Reference proteome</keyword>
<dbReference type="EMBL" id="FNXF01000005">
    <property type="protein sequence ID" value="SEH85337.1"/>
    <property type="molecule type" value="Genomic_DNA"/>
</dbReference>
<accession>A0A1H6LAM5</accession>
<proteinExistence type="inferred from homology"/>
<dbReference type="Pfam" id="PF00106">
    <property type="entry name" value="adh_short"/>
    <property type="match status" value="1"/>
</dbReference>
<dbReference type="Gene3D" id="3.40.50.720">
    <property type="entry name" value="NAD(P)-binding Rossmann-like Domain"/>
    <property type="match status" value="1"/>
</dbReference>
<protein>
    <submittedName>
        <fullName evidence="4">Short-chain dehydrogenase</fullName>
    </submittedName>
</protein>
<evidence type="ECO:0000256" key="3">
    <source>
        <dbReference type="RuleBase" id="RU000363"/>
    </source>
</evidence>
<evidence type="ECO:0000313" key="4">
    <source>
        <dbReference type="EMBL" id="SEH85337.1"/>
    </source>
</evidence>
<evidence type="ECO:0000256" key="1">
    <source>
        <dbReference type="ARBA" id="ARBA00006484"/>
    </source>
</evidence>
<evidence type="ECO:0000256" key="2">
    <source>
        <dbReference type="ARBA" id="ARBA00023002"/>
    </source>
</evidence>
<dbReference type="PRINTS" id="PR00080">
    <property type="entry name" value="SDRFAMILY"/>
</dbReference>
<reference evidence="5" key="1">
    <citation type="submission" date="2016-10" db="EMBL/GenBank/DDBJ databases">
        <authorList>
            <person name="Varghese N."/>
            <person name="Submissions S."/>
        </authorList>
    </citation>
    <scope>NUCLEOTIDE SEQUENCE [LARGE SCALE GENOMIC DNA]</scope>
    <source>
        <strain evidence="5">DSM 17616</strain>
    </source>
</reference>
<name>A0A1H6LAM5_9GAMM</name>
<dbReference type="PANTHER" id="PTHR44196">
    <property type="entry name" value="DEHYDROGENASE/REDUCTASE SDR FAMILY MEMBER 7B"/>
    <property type="match status" value="1"/>
</dbReference>
<dbReference type="GO" id="GO:0016020">
    <property type="term" value="C:membrane"/>
    <property type="evidence" value="ECO:0007669"/>
    <property type="project" value="TreeGrafter"/>
</dbReference>
<dbReference type="STRING" id="173990.SAMN05660691_01804"/>
<organism evidence="4 5">
    <name type="scientific">Rheinheimera pacifica</name>
    <dbReference type="NCBI Taxonomy" id="173990"/>
    <lineage>
        <taxon>Bacteria</taxon>
        <taxon>Pseudomonadati</taxon>
        <taxon>Pseudomonadota</taxon>
        <taxon>Gammaproteobacteria</taxon>
        <taxon>Chromatiales</taxon>
        <taxon>Chromatiaceae</taxon>
        <taxon>Rheinheimera</taxon>
    </lineage>
</organism>
<dbReference type="PANTHER" id="PTHR44196:SF1">
    <property type="entry name" value="DEHYDROGENASE_REDUCTASE SDR FAMILY MEMBER 7B"/>
    <property type="match status" value="1"/>
</dbReference>
<dbReference type="CDD" id="cd05233">
    <property type="entry name" value="SDR_c"/>
    <property type="match status" value="1"/>
</dbReference>
<gene>
    <name evidence="4" type="ORF">SAMN05660691_01804</name>
</gene>
<dbReference type="PRINTS" id="PR00081">
    <property type="entry name" value="GDHRDH"/>
</dbReference>
<comment type="similarity">
    <text evidence="1 3">Belongs to the short-chain dehydrogenases/reductases (SDR) family.</text>
</comment>
<dbReference type="InterPro" id="IPR020904">
    <property type="entry name" value="Sc_DH/Rdtase_CS"/>
</dbReference>
<dbReference type="AlphaFoldDB" id="A0A1H6LAM5"/>
<dbReference type="PROSITE" id="PS00061">
    <property type="entry name" value="ADH_SHORT"/>
    <property type="match status" value="1"/>
</dbReference>